<sequence length="501" mass="55889">MLLSVPIKSTVRRKPHIPNKKTPKETSITASCPPTSSTILFSSDNDGSFDAFMDQSISNVSNFESSYTNAKRLKSESNNRRKNRSYKFSRKENINEVEEEASLGDSSKTEADNIFNDQLMSAGRSTYISNKRDVNFGANAAVELLGSPTSKSESHRQYHTTSASKINQDEEDIGVSILIDDPSDSCQTASINNDRPITFQYPETESDIDFDETVIFTPMDGTNKEAKNSRPFKKNSGSDFEERTLLNLDDGRFSECNHFSTLDVSDISHLNENLHKINEVELDRPVDHILSLDNVAINVKKRDTDYLYISSREELYDSSCSSEDPANDSYDSDRNIQEVIYRDDESTDEDESLPTPDRKRKKIGSKACEILDSRRVGIKVPKLHVWSLSGKPFSVIDGLCTKSLYQLGDDIGTPGSLSSGSSSANSQGEQKENPTFDNDAMIADLLNIGGLEVEKVSNGHNDPMGEEFLDIPKGSLSPFRGRNDRLQETDALYDLKNTRVQ</sequence>
<feature type="compositionally biased region" description="Basic residues" evidence="1">
    <location>
        <begin position="10"/>
        <end position="21"/>
    </location>
</feature>
<dbReference type="PANTHER" id="PTHR28057:SF1">
    <property type="entry name" value="PROTEIN IFH1-RELATED"/>
    <property type="match status" value="1"/>
</dbReference>
<dbReference type="GO" id="GO:0060962">
    <property type="term" value="P:regulation of ribosomal protein gene transcription by RNA polymerase II"/>
    <property type="evidence" value="ECO:0007669"/>
    <property type="project" value="InterPro"/>
</dbReference>
<accession>A0A8B8UNU2</accession>
<dbReference type="GO" id="GO:0003712">
    <property type="term" value="F:transcription coregulator activity"/>
    <property type="evidence" value="ECO:0007669"/>
    <property type="project" value="InterPro"/>
</dbReference>
<feature type="region of interest" description="Disordered" evidence="1">
    <location>
        <begin position="415"/>
        <end position="435"/>
    </location>
</feature>
<dbReference type="OrthoDB" id="4047468at2759"/>
<reference evidence="2" key="3">
    <citation type="submission" date="2025-07" db="EMBL/GenBank/DDBJ databases">
        <authorList>
            <consortium name="NCBI Genome Project"/>
        </authorList>
    </citation>
    <scope>NUCLEOTIDE SEQUENCE</scope>
    <source>
        <strain evidence="2">CBS432</strain>
    </source>
</reference>
<protein>
    <submittedName>
        <fullName evidence="2">Crf1p</fullName>
    </submittedName>
</protein>
<gene>
    <name evidence="2" type="primary">CRF1</name>
    <name evidence="2" type="ORF">SPAR_D04220</name>
</gene>
<dbReference type="GeneID" id="54629669"/>
<dbReference type="KEGG" id="spao:SPAR_D04220"/>
<name>A0A8B8UNU2_SACPA</name>
<feature type="region of interest" description="Disordered" evidence="1">
    <location>
        <begin position="341"/>
        <end position="361"/>
    </location>
</feature>
<dbReference type="VEuPathDB" id="FungiDB:SPAR_D04220"/>
<feature type="region of interest" description="Disordered" evidence="1">
    <location>
        <begin position="1"/>
        <end position="31"/>
    </location>
</feature>
<evidence type="ECO:0000313" key="2">
    <source>
        <dbReference type="RefSeq" id="XP_033765455.1"/>
    </source>
</evidence>
<reference evidence="2" key="4">
    <citation type="submission" date="2025-08" db="UniProtKB">
        <authorList>
            <consortium name="RefSeq"/>
        </authorList>
    </citation>
    <scope>IDENTIFICATION</scope>
    <source>
        <strain evidence="2">CBS432</strain>
    </source>
</reference>
<proteinExistence type="predicted"/>
<dbReference type="PANTHER" id="PTHR28057">
    <property type="entry name" value="PROTEIN IFH1-RELATED"/>
    <property type="match status" value="1"/>
</dbReference>
<dbReference type="InterPro" id="IPR018837">
    <property type="entry name" value="TF_CRF1/IFH1"/>
</dbReference>
<reference evidence="2" key="2">
    <citation type="submission" date="2020-01" db="EMBL/GenBank/DDBJ databases">
        <title>Population-level Yeast Reference Genomes.</title>
        <authorList>
            <person name="Yue J.-X."/>
        </authorList>
    </citation>
    <scope>NUCLEOTIDE SEQUENCE</scope>
    <source>
        <strain evidence="2">CBS432</strain>
    </source>
</reference>
<feature type="region of interest" description="Disordered" evidence="1">
    <location>
        <begin position="148"/>
        <end position="167"/>
    </location>
</feature>
<dbReference type="AlphaFoldDB" id="A0A8B8UNU2"/>
<evidence type="ECO:0000256" key="1">
    <source>
        <dbReference type="SAM" id="MobiDB-lite"/>
    </source>
</evidence>
<feature type="compositionally biased region" description="Low complexity" evidence="1">
    <location>
        <begin position="415"/>
        <end position="428"/>
    </location>
</feature>
<organism evidence="2">
    <name type="scientific">Saccharomyces paradoxus</name>
    <name type="common">Yeast</name>
    <name type="synonym">Saccharomyces douglasii</name>
    <dbReference type="NCBI Taxonomy" id="27291"/>
    <lineage>
        <taxon>Eukaryota</taxon>
        <taxon>Fungi</taxon>
        <taxon>Dikarya</taxon>
        <taxon>Ascomycota</taxon>
        <taxon>Saccharomycotina</taxon>
        <taxon>Saccharomycetes</taxon>
        <taxon>Saccharomycetales</taxon>
        <taxon>Saccharomycetaceae</taxon>
        <taxon>Saccharomyces</taxon>
    </lineage>
</organism>
<dbReference type="Pfam" id="PF10380">
    <property type="entry name" value="CRF1"/>
    <property type="match status" value="1"/>
</dbReference>
<dbReference type="RefSeq" id="XP_033765455.1">
    <property type="nucleotide sequence ID" value="XM_033909564.1"/>
</dbReference>
<reference evidence="2" key="1">
    <citation type="journal article" date="2017" name="Nat. Genet.">
        <title>Contrasting evolutionary genome dynamics between domesticated and wild yeasts.</title>
        <authorList>
            <person name="Yue J.X."/>
            <person name="Li J."/>
            <person name="Aigrain L."/>
            <person name="Hallin J."/>
            <person name="Persson K."/>
            <person name="Oliver K."/>
            <person name="Bergstrom A."/>
            <person name="Coupland P."/>
            <person name="Warringer J."/>
            <person name="Lagomarsino M.C."/>
            <person name="Fischer G."/>
            <person name="Durbin R."/>
            <person name="Liti G."/>
        </authorList>
    </citation>
    <scope>NUCLEOTIDE SEQUENCE</scope>
    <source>
        <strain evidence="2">CBS432</strain>
    </source>
</reference>